<evidence type="ECO:0000313" key="2">
    <source>
        <dbReference type="Proteomes" id="UP000321574"/>
    </source>
</evidence>
<dbReference type="OrthoDB" id="2887825at2"/>
<sequence length="102" mass="11876">MVKGPYIPRYDTVDALLSVSFTINKPFADSDKEWKQHASLLQELQRRSKEIDTSFNYIDDEKKIETFITCPTKTDGKINTVEDAKQKCDVNHFDLEPTEYIE</sequence>
<comment type="caution">
    <text evidence="1">The sequence shown here is derived from an EMBL/GenBank/DDBJ whole genome shotgun (WGS) entry which is preliminary data.</text>
</comment>
<name>A0A5C8NXT5_9BACI</name>
<reference evidence="1 2" key="1">
    <citation type="submission" date="2019-06" db="EMBL/GenBank/DDBJ databases">
        <title>Cerasibacillus sp. nov., isolated from maize field.</title>
        <authorList>
            <person name="Lin S.-Y."/>
            <person name="Tsai C.-F."/>
            <person name="Young C.-C."/>
        </authorList>
    </citation>
    <scope>NUCLEOTIDE SEQUENCE [LARGE SCALE GENOMIC DNA]</scope>
    <source>
        <strain evidence="1 2">CC-CFT480</strain>
    </source>
</reference>
<dbReference type="EMBL" id="VDUW01000003">
    <property type="protein sequence ID" value="TXL65783.1"/>
    <property type="molecule type" value="Genomic_DNA"/>
</dbReference>
<dbReference type="AlphaFoldDB" id="A0A5C8NXT5"/>
<dbReference type="Proteomes" id="UP000321574">
    <property type="component" value="Unassembled WGS sequence"/>
</dbReference>
<dbReference type="RefSeq" id="WP_147666453.1">
    <property type="nucleotide sequence ID" value="NZ_VDUW01000003.1"/>
</dbReference>
<protein>
    <submittedName>
        <fullName evidence="1">Uncharacterized protein</fullName>
    </submittedName>
</protein>
<organism evidence="1 2">
    <name type="scientific">Cerasibacillus terrae</name>
    <dbReference type="NCBI Taxonomy" id="2498845"/>
    <lineage>
        <taxon>Bacteria</taxon>
        <taxon>Bacillati</taxon>
        <taxon>Bacillota</taxon>
        <taxon>Bacilli</taxon>
        <taxon>Bacillales</taxon>
        <taxon>Bacillaceae</taxon>
        <taxon>Cerasibacillus</taxon>
    </lineage>
</organism>
<proteinExistence type="predicted"/>
<evidence type="ECO:0000313" key="1">
    <source>
        <dbReference type="EMBL" id="TXL65783.1"/>
    </source>
</evidence>
<accession>A0A5C8NXT5</accession>
<keyword evidence="2" id="KW-1185">Reference proteome</keyword>
<gene>
    <name evidence="1" type="ORF">FHP05_06590</name>
</gene>